<reference evidence="2 3" key="1">
    <citation type="submission" date="2017-01" db="EMBL/GenBank/DDBJ databases">
        <title>Novel large sulfur bacteria in the metagenomes of groundwater-fed chemosynthetic microbial mats in the Lake Huron basin.</title>
        <authorList>
            <person name="Sharrar A.M."/>
            <person name="Flood B.E."/>
            <person name="Bailey J.V."/>
            <person name="Jones D.S."/>
            <person name="Biddanda B."/>
            <person name="Ruberg S.A."/>
            <person name="Marcus D.N."/>
            <person name="Dick G.J."/>
        </authorList>
    </citation>
    <scope>NUCLEOTIDE SEQUENCE [LARGE SCALE GENOMIC DNA]</scope>
    <source>
        <strain evidence="2">A7</strain>
    </source>
</reference>
<dbReference type="AlphaFoldDB" id="A0A1W9KU94"/>
<comment type="similarity">
    <text evidence="1">Belongs to the FrmR/RcnR family.</text>
</comment>
<dbReference type="InterPro" id="IPR003735">
    <property type="entry name" value="Metal_Tscrpt_repr"/>
</dbReference>
<dbReference type="Proteomes" id="UP000192505">
    <property type="component" value="Unassembled WGS sequence"/>
</dbReference>
<dbReference type="Pfam" id="PF02583">
    <property type="entry name" value="Trns_repr_metal"/>
    <property type="match status" value="1"/>
</dbReference>
<evidence type="ECO:0000313" key="3">
    <source>
        <dbReference type="Proteomes" id="UP000192505"/>
    </source>
</evidence>
<proteinExistence type="inferred from homology"/>
<dbReference type="GO" id="GO:0045892">
    <property type="term" value="P:negative regulation of DNA-templated transcription"/>
    <property type="evidence" value="ECO:0007669"/>
    <property type="project" value="UniProtKB-ARBA"/>
</dbReference>
<accession>A0A1W9KU94</accession>
<dbReference type="Gene3D" id="1.20.58.1000">
    <property type="entry name" value="Metal-sensitive repressor, helix protomer"/>
    <property type="match status" value="1"/>
</dbReference>
<comment type="caution">
    <text evidence="2">The sequence shown here is derived from an EMBL/GenBank/DDBJ whole genome shotgun (WGS) entry which is preliminary data.</text>
</comment>
<evidence type="ECO:0008006" key="4">
    <source>
        <dbReference type="Google" id="ProtNLM"/>
    </source>
</evidence>
<gene>
    <name evidence="2" type="ORF">BWK72_09810</name>
</gene>
<dbReference type="InterPro" id="IPR038390">
    <property type="entry name" value="Metal_Tscrpt_repr_sf"/>
</dbReference>
<dbReference type="GO" id="GO:0046872">
    <property type="term" value="F:metal ion binding"/>
    <property type="evidence" value="ECO:0007669"/>
    <property type="project" value="InterPro"/>
</dbReference>
<evidence type="ECO:0000256" key="1">
    <source>
        <dbReference type="ARBA" id="ARBA00005260"/>
    </source>
</evidence>
<sequence>MTAALTNEAARNDVINRLRRAEGQIRGVQRMIEEGESCLKISQQFSAVRKALDSTYLRMTMCFMEQELHQCVTPDQLQSEGVEAMLKDMEGLLARMG</sequence>
<dbReference type="EMBL" id="MTEI01000005">
    <property type="protein sequence ID" value="OQW88040.1"/>
    <property type="molecule type" value="Genomic_DNA"/>
</dbReference>
<protein>
    <recommendedName>
        <fullName evidence="4">Transcriptional regulator</fullName>
    </recommendedName>
</protein>
<name>A0A1W9KU94_9BURK</name>
<organism evidence="2 3">
    <name type="scientific">Rhodoferax ferrireducens</name>
    <dbReference type="NCBI Taxonomy" id="192843"/>
    <lineage>
        <taxon>Bacteria</taxon>
        <taxon>Pseudomonadati</taxon>
        <taxon>Pseudomonadota</taxon>
        <taxon>Betaproteobacteria</taxon>
        <taxon>Burkholderiales</taxon>
        <taxon>Comamonadaceae</taxon>
        <taxon>Rhodoferax</taxon>
    </lineage>
</organism>
<dbReference type="CDD" id="cd10161">
    <property type="entry name" value="CsoR-like_DUF156_4"/>
    <property type="match status" value="1"/>
</dbReference>
<dbReference type="GO" id="GO:0003677">
    <property type="term" value="F:DNA binding"/>
    <property type="evidence" value="ECO:0007669"/>
    <property type="project" value="InterPro"/>
</dbReference>
<dbReference type="PANTHER" id="PTHR33677">
    <property type="entry name" value="TRANSCRIPTIONAL REPRESSOR FRMR-RELATED"/>
    <property type="match status" value="1"/>
</dbReference>
<evidence type="ECO:0000313" key="2">
    <source>
        <dbReference type="EMBL" id="OQW88040.1"/>
    </source>
</evidence>